<dbReference type="InterPro" id="IPR037066">
    <property type="entry name" value="Plug_dom_sf"/>
</dbReference>
<evidence type="ECO:0000256" key="6">
    <source>
        <dbReference type="ARBA" id="ARBA00023237"/>
    </source>
</evidence>
<reference evidence="10" key="1">
    <citation type="journal article" date="2020" name="Int. J. Syst. Evol. Microbiol.">
        <title>Alteromonas alba sp. nov., a marine bacterium isolated from the seawater of the West Pacific Ocean.</title>
        <authorList>
            <person name="Sun C."/>
            <person name="Wu Y.-H."/>
            <person name="Xamxidin M."/>
            <person name="Cheng H."/>
            <person name="Xu X.-W."/>
        </authorList>
    </citation>
    <scope>NUCLEOTIDE SEQUENCE [LARGE SCALE GENOMIC DNA]</scope>
    <source>
        <strain evidence="10">190</strain>
    </source>
</reference>
<dbReference type="Pfam" id="PF07660">
    <property type="entry name" value="STN"/>
    <property type="match status" value="1"/>
</dbReference>
<name>A0A2S9V3Z9_9ALTE</name>
<dbReference type="Gene3D" id="2.40.170.20">
    <property type="entry name" value="TonB-dependent receptor, beta-barrel domain"/>
    <property type="match status" value="1"/>
</dbReference>
<keyword evidence="4" id="KW-0408">Iron</keyword>
<evidence type="ECO:0000256" key="2">
    <source>
        <dbReference type="ARBA" id="ARBA00022448"/>
    </source>
</evidence>
<evidence type="ECO:0000256" key="5">
    <source>
        <dbReference type="ARBA" id="ARBA00023136"/>
    </source>
</evidence>
<evidence type="ECO:0000313" key="9">
    <source>
        <dbReference type="EMBL" id="PRO71178.1"/>
    </source>
</evidence>
<dbReference type="Pfam" id="PF07715">
    <property type="entry name" value="Plug"/>
    <property type="match status" value="1"/>
</dbReference>
<evidence type="ECO:0000256" key="4">
    <source>
        <dbReference type="ARBA" id="ARBA00023004"/>
    </source>
</evidence>
<dbReference type="SMART" id="SM00965">
    <property type="entry name" value="STN"/>
    <property type="match status" value="1"/>
</dbReference>
<proteinExistence type="inferred from homology"/>
<dbReference type="PANTHER" id="PTHR47234">
    <property type="match status" value="1"/>
</dbReference>
<dbReference type="InterPro" id="IPR000531">
    <property type="entry name" value="Beta-barrel_TonB"/>
</dbReference>
<keyword evidence="5 7" id="KW-0472">Membrane</keyword>
<keyword evidence="6" id="KW-0998">Cell outer membrane</keyword>
<dbReference type="GO" id="GO:0009279">
    <property type="term" value="C:cell outer membrane"/>
    <property type="evidence" value="ECO:0007669"/>
    <property type="project" value="UniProtKB-SubCell"/>
</dbReference>
<keyword evidence="7" id="KW-0798">TonB box</keyword>
<comment type="similarity">
    <text evidence="7">Belongs to the TonB-dependent receptor family.</text>
</comment>
<dbReference type="Gene3D" id="2.170.130.10">
    <property type="entry name" value="TonB-dependent receptor, plug domain"/>
    <property type="match status" value="1"/>
</dbReference>
<dbReference type="GO" id="GO:0006826">
    <property type="term" value="P:iron ion transport"/>
    <property type="evidence" value="ECO:0007669"/>
    <property type="project" value="UniProtKB-KW"/>
</dbReference>
<dbReference type="InterPro" id="IPR036942">
    <property type="entry name" value="Beta-barrel_TonB_sf"/>
</dbReference>
<dbReference type="Gene3D" id="3.55.50.30">
    <property type="match status" value="1"/>
</dbReference>
<protein>
    <submittedName>
        <fullName evidence="9">TonB-dependent receptor</fullName>
    </submittedName>
</protein>
<accession>A0A2S9V3Z9</accession>
<feature type="domain" description="Secretin/TonB short N-terminal" evidence="8">
    <location>
        <begin position="46"/>
        <end position="97"/>
    </location>
</feature>
<dbReference type="SUPFAM" id="SSF56935">
    <property type="entry name" value="Porins"/>
    <property type="match status" value="1"/>
</dbReference>
<comment type="caution">
    <text evidence="9">The sequence shown here is derived from an EMBL/GenBank/DDBJ whole genome shotgun (WGS) entry which is preliminary data.</text>
</comment>
<evidence type="ECO:0000256" key="3">
    <source>
        <dbReference type="ARBA" id="ARBA00022496"/>
    </source>
</evidence>
<dbReference type="Proteomes" id="UP000238949">
    <property type="component" value="Unassembled WGS sequence"/>
</dbReference>
<keyword evidence="9" id="KW-0675">Receptor</keyword>
<dbReference type="PANTHER" id="PTHR47234:SF3">
    <property type="entry name" value="SECRETIN_TONB SHORT N-TERMINAL DOMAIN-CONTAINING PROTEIN"/>
    <property type="match status" value="1"/>
</dbReference>
<dbReference type="Pfam" id="PF00593">
    <property type="entry name" value="TonB_dep_Rec_b-barrel"/>
    <property type="match status" value="1"/>
</dbReference>
<dbReference type="EMBL" id="PVNP01000212">
    <property type="protein sequence ID" value="PRO71178.1"/>
    <property type="molecule type" value="Genomic_DNA"/>
</dbReference>
<evidence type="ECO:0000256" key="7">
    <source>
        <dbReference type="RuleBase" id="RU003357"/>
    </source>
</evidence>
<evidence type="ECO:0000313" key="10">
    <source>
        <dbReference type="Proteomes" id="UP000238949"/>
    </source>
</evidence>
<evidence type="ECO:0000256" key="1">
    <source>
        <dbReference type="ARBA" id="ARBA00004442"/>
    </source>
</evidence>
<evidence type="ECO:0000259" key="8">
    <source>
        <dbReference type="SMART" id="SM00965"/>
    </source>
</evidence>
<keyword evidence="3" id="KW-0410">Iron transport</keyword>
<dbReference type="InterPro" id="IPR012910">
    <property type="entry name" value="Plug_dom"/>
</dbReference>
<keyword evidence="2" id="KW-0813">Transport</keyword>
<dbReference type="AlphaFoldDB" id="A0A2S9V3Z9"/>
<keyword evidence="3" id="KW-0406">Ion transport</keyword>
<sequence length="951" mass="103830">MLVAAWPVPPVLGAIKEYSTAPQYDFSVRPQTADKSLIELAGQARTTLLFPFELAQQVVLPGIQGQYTLEEALNLLLENSPLTIHRDNKGYLTIVPRQTEPPVNALREESSKITIDEGPVYERISVLGNRASARGAYDSAVPLDIIATDNPFFAGSQTMLDALTQVLPSFNVSAQTTNDAAMLVRPANLRGLASDHTLTLVNGKRRHRSAVITFLGGGLSDGAQGPDISVLPVSAIEQAEVLRDGAAAQYGSDAIAGVMNFKLKSTPGQGSISFTGGQYSAGDGEQVSVQVSQGLAIGQKGALQLSAEYQQQNPTDRSVQREDAQALLDAGNKVIAIPAQKWGSAAMDRDVKLAANLVVPVSRQHEVYAFALGTSRDMEGEFYFRNPQRRQGVFVAGASQPGELLIADLDGLGEGIECPTILLTGDNVLASATYQQIADEQSAVGRNCFAFNEWFPGGFTPRFGGRVKDGTFYAGSRGEFGDAWLYDVSVGAGYSGIRYYINNTVNPSLGPDSPTTFRPGGAAQIERNASIGLLKSLPTGFYEPFTLALGLEWRSERYRQIAGEQASYEVGRFAQNRQGVSAGFSVGANGFPGYRPETSGEWQRETRAVYVDLTMPLSDTWFTTAAFRAEDFSDFGTHVDGKLSLRWQATETLAYRSSVSTGFKAPTVGQSNIINISTKFGLNGLEDQITLPPTNSVAVKLGARELTPEESVNFSVGLMASLSPAAQLTLDFYQIYLADRISTTSAIELDEQTVGLLLEQGFEEAETYRSAKFFTNDFDTRTRGLDLVFNWQFDWQGWQHQLLATLNWTDTQVIRVTAQDYEQRDGAVNLTTQRIRMLEDNLPAYRANISLTQSFGAHQLAWQVHYFGAFYEDHLDASAGYDIEAPGRFTMDARWSYKLAEDWKLTMGINNVFNTQPELNPHRFVAGAKYPSTSPGGFDGRYGFIAFIGGW</sequence>
<keyword evidence="10" id="KW-1185">Reference proteome</keyword>
<organism evidence="9 10">
    <name type="scientific">Alteromonas alba</name>
    <dbReference type="NCBI Taxonomy" id="2079529"/>
    <lineage>
        <taxon>Bacteria</taxon>
        <taxon>Pseudomonadati</taxon>
        <taxon>Pseudomonadota</taxon>
        <taxon>Gammaproteobacteria</taxon>
        <taxon>Alteromonadales</taxon>
        <taxon>Alteromonadaceae</taxon>
        <taxon>Alteromonas/Salinimonas group</taxon>
        <taxon>Alteromonas</taxon>
    </lineage>
</organism>
<gene>
    <name evidence="9" type="ORF">C6Y40_23025</name>
</gene>
<dbReference type="InterPro" id="IPR011662">
    <property type="entry name" value="Secretin/TonB_short_N"/>
</dbReference>
<comment type="subcellular location">
    <subcellularLocation>
        <location evidence="1 7">Cell outer membrane</location>
    </subcellularLocation>
</comment>